<evidence type="ECO:0000313" key="3">
    <source>
        <dbReference type="Proteomes" id="UP001062263"/>
    </source>
</evidence>
<gene>
    <name evidence="2" type="ORF">Abiwalacus_16360</name>
</gene>
<dbReference type="RefSeq" id="WP_067571787.1">
    <property type="nucleotide sequence ID" value="NZ_AP025943.1"/>
</dbReference>
<evidence type="ECO:0008006" key="4">
    <source>
        <dbReference type="Google" id="ProtNLM"/>
    </source>
</evidence>
<reference evidence="2" key="1">
    <citation type="submission" date="2022-06" db="EMBL/GenBank/DDBJ databases">
        <title>Akkermansia biwalacus sp. nov., an anaerobic mucin-degrading bacterium isolated from human intestine.</title>
        <authorList>
            <person name="Kobayashi Y."/>
            <person name="Inoue S."/>
            <person name="Kawahara T."/>
            <person name="Kohda N."/>
        </authorList>
    </citation>
    <scope>NUCLEOTIDE SEQUENCE</scope>
    <source>
        <strain evidence="2">WON2089</strain>
    </source>
</reference>
<name>A0ABN6QIA2_9BACT</name>
<organism evidence="2 3">
    <name type="scientific">Akkermansia biwaensis</name>
    <dbReference type="NCBI Taxonomy" id="2946555"/>
    <lineage>
        <taxon>Bacteria</taxon>
        <taxon>Pseudomonadati</taxon>
        <taxon>Verrucomicrobiota</taxon>
        <taxon>Verrucomicrobiia</taxon>
        <taxon>Verrucomicrobiales</taxon>
        <taxon>Akkermansiaceae</taxon>
        <taxon>Akkermansia</taxon>
    </lineage>
</organism>
<dbReference type="EMBL" id="AP025943">
    <property type="protein sequence ID" value="BDL44062.1"/>
    <property type="molecule type" value="Genomic_DNA"/>
</dbReference>
<evidence type="ECO:0000313" key="2">
    <source>
        <dbReference type="EMBL" id="BDL44062.1"/>
    </source>
</evidence>
<feature type="region of interest" description="Disordered" evidence="1">
    <location>
        <begin position="1"/>
        <end position="20"/>
    </location>
</feature>
<evidence type="ECO:0000256" key="1">
    <source>
        <dbReference type="SAM" id="MobiDB-lite"/>
    </source>
</evidence>
<keyword evidence="3" id="KW-1185">Reference proteome</keyword>
<sequence>MKHQEIHLPTPDPEHPYAGDGRYRFPDINGMNLLGDNVSLPPIMPKSFHIMLTVFHPEALYSMKTWLPFCEDLHKQYKHTPTPVEYRILLVLQPPPIEGDVPAFTQALGDIPDFYMKTNSLISYYDQAFVRRRLSLHKKAETAIVLLDGNGNIIWKDDGTFNPTRAEHLQVILDTLSPLAPKTKTH</sequence>
<proteinExistence type="predicted"/>
<dbReference type="Proteomes" id="UP001062263">
    <property type="component" value="Chromosome"/>
</dbReference>
<accession>A0ABN6QIA2</accession>
<protein>
    <recommendedName>
        <fullName evidence="4">Thioredoxin domain-containing protein</fullName>
    </recommendedName>
</protein>